<feature type="binding site" evidence="13">
    <location>
        <position position="143"/>
    </location>
    <ligand>
        <name>L-glutamate</name>
        <dbReference type="ChEBI" id="CHEBI:29985"/>
    </ligand>
</feature>
<keyword evidence="9 20" id="KW-0675">Receptor</keyword>
<evidence type="ECO:0000256" key="12">
    <source>
        <dbReference type="ARBA" id="ARBA00023303"/>
    </source>
</evidence>
<evidence type="ECO:0000256" key="16">
    <source>
        <dbReference type="SAM" id="Coils"/>
    </source>
</evidence>
<dbReference type="InterPro" id="IPR001508">
    <property type="entry name" value="Iono_Glu_rcpt_met"/>
</dbReference>
<keyword evidence="4" id="KW-1003">Cell membrane</keyword>
<evidence type="ECO:0000256" key="11">
    <source>
        <dbReference type="ARBA" id="ARBA00023286"/>
    </source>
</evidence>
<keyword evidence="6 18" id="KW-1133">Transmembrane helix</keyword>
<dbReference type="Proteomes" id="UP001054945">
    <property type="component" value="Unassembled WGS sequence"/>
</dbReference>
<keyword evidence="21" id="KW-1185">Reference proteome</keyword>
<keyword evidence="16" id="KW-0175">Coiled coil</keyword>
<feature type="domain" description="Ionotropic glutamate receptor C-terminal" evidence="19">
    <location>
        <begin position="12"/>
        <end position="208"/>
    </location>
</feature>
<dbReference type="FunFam" id="3.40.190.10:FF:000324">
    <property type="entry name" value="Predicted protein"/>
    <property type="match status" value="1"/>
</dbReference>
<name>A0AAV4Q8D7_CAEEX</name>
<evidence type="ECO:0000256" key="9">
    <source>
        <dbReference type="ARBA" id="ARBA00023170"/>
    </source>
</evidence>
<dbReference type="GO" id="GO:0015276">
    <property type="term" value="F:ligand-gated monoatomic ion channel activity"/>
    <property type="evidence" value="ECO:0007669"/>
    <property type="project" value="InterPro"/>
</dbReference>
<keyword evidence="12" id="KW-0407">Ion channel</keyword>
<evidence type="ECO:0000256" key="1">
    <source>
        <dbReference type="ARBA" id="ARBA00004651"/>
    </source>
</evidence>
<evidence type="ECO:0000256" key="7">
    <source>
        <dbReference type="ARBA" id="ARBA00023065"/>
    </source>
</evidence>
<keyword evidence="8 18" id="KW-0472">Membrane</keyword>
<evidence type="ECO:0000256" key="6">
    <source>
        <dbReference type="ARBA" id="ARBA00022989"/>
    </source>
</evidence>
<keyword evidence="3" id="KW-0813">Transport</keyword>
<dbReference type="InterPro" id="IPR015683">
    <property type="entry name" value="Ionotropic_Glu_rcpt"/>
</dbReference>
<accession>A0AAV4Q8D7</accession>
<evidence type="ECO:0000256" key="17">
    <source>
        <dbReference type="SAM" id="MobiDB-lite"/>
    </source>
</evidence>
<evidence type="ECO:0000256" key="5">
    <source>
        <dbReference type="ARBA" id="ARBA00022692"/>
    </source>
</evidence>
<evidence type="ECO:0000256" key="3">
    <source>
        <dbReference type="ARBA" id="ARBA00022448"/>
    </source>
</evidence>
<dbReference type="AlphaFoldDB" id="A0AAV4Q8D7"/>
<proteinExistence type="inferred from homology"/>
<comment type="similarity">
    <text evidence="2">Belongs to the glutamate-gated ion channel (TC 1.A.10.1) family.</text>
</comment>
<sequence>MAVTIRSQPLGRMRTRNFSLASALWVMWSLLFSHLVAFKAPKSWPNKVLINLWGCFSVIFVSSYTANIAAHFAGLFFHLKVYDFHDASLLNQRTGTAKGSAAEAYIHAQNPQLWQHIQKYGFSDLEEGLEKLRHGELGVLIGDTVVLDYFRGNDPGCTLHVLGQSIFDDAYAVGMQKGFRLKKSISTLILRYNEYGFMEQLQKKWFGRVPCFNHSVHRLNKPQPLSLRAVAGVFLMLLLGGMVGIFILFVEHAVFKHALPQLRKMPQQCFWRSPNVMFFSQQKAKEEARRRKSKSQFFEMIQEIRKVVRLQKEQRRNPDSAVIVREPQSFSPRVTPVQRAPLCFGSTRYSHLQQYEEPSRNTPWTTRHLIDINSPPLYRHHLVRSDSPSEEVSSSNGDDQHQPAFNTTVLSISVEDLRLVDSATMDFRALKRHSSLDEILWKKNYPFSPKRKKVPTASEPKMAASRKMLEVDELLLYSMSKDEIIDSWQTSERKLLNMLRDAVREKKSLERKLAFIKKMLVKPP</sequence>
<evidence type="ECO:0000313" key="21">
    <source>
        <dbReference type="Proteomes" id="UP001054945"/>
    </source>
</evidence>
<dbReference type="Gene3D" id="3.40.190.10">
    <property type="entry name" value="Periplasmic binding protein-like II"/>
    <property type="match status" value="2"/>
</dbReference>
<keyword evidence="7" id="KW-0406">Ion transport</keyword>
<feature type="region of interest" description="Disordered" evidence="17">
    <location>
        <begin position="380"/>
        <end position="404"/>
    </location>
</feature>
<feature type="coiled-coil region" evidence="16">
    <location>
        <begin position="492"/>
        <end position="519"/>
    </location>
</feature>
<feature type="transmembrane region" description="Helical" evidence="18">
    <location>
        <begin position="227"/>
        <end position="250"/>
    </location>
</feature>
<evidence type="ECO:0000256" key="15">
    <source>
        <dbReference type="PIRSR" id="PIRSR601508-3"/>
    </source>
</evidence>
<feature type="transmembrane region" description="Helical" evidence="18">
    <location>
        <begin position="50"/>
        <end position="77"/>
    </location>
</feature>
<dbReference type="PANTHER" id="PTHR18966">
    <property type="entry name" value="IONOTROPIC GLUTAMATE RECEPTOR"/>
    <property type="match status" value="1"/>
</dbReference>
<evidence type="ECO:0000256" key="8">
    <source>
        <dbReference type="ARBA" id="ARBA00023136"/>
    </source>
</evidence>
<dbReference type="SUPFAM" id="SSF53850">
    <property type="entry name" value="Periplasmic binding protein-like II"/>
    <property type="match status" value="1"/>
</dbReference>
<comment type="subcellular location">
    <subcellularLocation>
        <location evidence="1">Cell membrane</location>
        <topology evidence="1">Multi-pass membrane protein</topology>
    </subcellularLocation>
</comment>
<gene>
    <name evidence="20" type="primary">grin2a</name>
    <name evidence="20" type="ORF">CEXT_812511</name>
</gene>
<evidence type="ECO:0000256" key="13">
    <source>
        <dbReference type="PIRSR" id="PIRSR601508-1"/>
    </source>
</evidence>
<comment type="caution">
    <text evidence="20">The sequence shown here is derived from an EMBL/GenBank/DDBJ whole genome shotgun (WGS) entry which is preliminary data.</text>
</comment>
<dbReference type="InterPro" id="IPR001320">
    <property type="entry name" value="Iontro_rcpt_C"/>
</dbReference>
<evidence type="ECO:0000256" key="10">
    <source>
        <dbReference type="ARBA" id="ARBA00023180"/>
    </source>
</evidence>
<dbReference type="GO" id="GO:0005886">
    <property type="term" value="C:plasma membrane"/>
    <property type="evidence" value="ECO:0007669"/>
    <property type="project" value="UniProtKB-SubCell"/>
</dbReference>
<dbReference type="SMART" id="SM00079">
    <property type="entry name" value="PBPe"/>
    <property type="match status" value="1"/>
</dbReference>
<organism evidence="20 21">
    <name type="scientific">Caerostris extrusa</name>
    <name type="common">Bark spider</name>
    <name type="synonym">Caerostris bankana</name>
    <dbReference type="NCBI Taxonomy" id="172846"/>
    <lineage>
        <taxon>Eukaryota</taxon>
        <taxon>Metazoa</taxon>
        <taxon>Ecdysozoa</taxon>
        <taxon>Arthropoda</taxon>
        <taxon>Chelicerata</taxon>
        <taxon>Arachnida</taxon>
        <taxon>Araneae</taxon>
        <taxon>Araneomorphae</taxon>
        <taxon>Entelegynae</taxon>
        <taxon>Araneoidea</taxon>
        <taxon>Araneidae</taxon>
        <taxon>Caerostris</taxon>
    </lineage>
</organism>
<evidence type="ECO:0000256" key="14">
    <source>
        <dbReference type="PIRSR" id="PIRSR601508-2"/>
    </source>
</evidence>
<evidence type="ECO:0000259" key="19">
    <source>
        <dbReference type="SMART" id="SM00079"/>
    </source>
</evidence>
<feature type="site" description="Crucial to convey clamshell closure to channel opening" evidence="14">
    <location>
        <position position="81"/>
    </location>
</feature>
<reference evidence="20 21" key="1">
    <citation type="submission" date="2021-06" db="EMBL/GenBank/DDBJ databases">
        <title>Caerostris extrusa draft genome.</title>
        <authorList>
            <person name="Kono N."/>
            <person name="Arakawa K."/>
        </authorList>
    </citation>
    <scope>NUCLEOTIDE SEQUENCE [LARGE SCALE GENOMIC DNA]</scope>
</reference>
<protein>
    <submittedName>
        <fullName evidence="20">Glutamate receptor ionotropic, NMDA 2A</fullName>
    </submittedName>
</protein>
<keyword evidence="10" id="KW-0325">Glycoprotein</keyword>
<dbReference type="Pfam" id="PF00060">
    <property type="entry name" value="Lig_chan"/>
    <property type="match status" value="1"/>
</dbReference>
<evidence type="ECO:0000256" key="4">
    <source>
        <dbReference type="ARBA" id="ARBA00022475"/>
    </source>
</evidence>
<evidence type="ECO:0000313" key="20">
    <source>
        <dbReference type="EMBL" id="GIY04250.1"/>
    </source>
</evidence>
<keyword evidence="15" id="KW-1015">Disulfide bond</keyword>
<feature type="transmembrane region" description="Helical" evidence="18">
    <location>
        <begin position="20"/>
        <end position="38"/>
    </location>
</feature>
<evidence type="ECO:0000256" key="18">
    <source>
        <dbReference type="SAM" id="Phobius"/>
    </source>
</evidence>
<feature type="disulfide bond" evidence="15">
    <location>
        <begin position="157"/>
        <end position="211"/>
    </location>
</feature>
<dbReference type="GO" id="GO:0038023">
    <property type="term" value="F:signaling receptor activity"/>
    <property type="evidence" value="ECO:0007669"/>
    <property type="project" value="InterPro"/>
</dbReference>
<keyword evidence="5 18" id="KW-0812">Transmembrane</keyword>
<dbReference type="EMBL" id="BPLR01005690">
    <property type="protein sequence ID" value="GIY04250.1"/>
    <property type="molecule type" value="Genomic_DNA"/>
</dbReference>
<evidence type="ECO:0000256" key="2">
    <source>
        <dbReference type="ARBA" id="ARBA00008685"/>
    </source>
</evidence>
<keyword evidence="11" id="KW-1071">Ligand-gated ion channel</keyword>
<dbReference type="PRINTS" id="PR00177">
    <property type="entry name" value="NMDARECEPTOR"/>
</dbReference>